<proteinExistence type="predicted"/>
<protein>
    <submittedName>
        <fullName evidence="2">Uncharacterized protein</fullName>
    </submittedName>
</protein>
<dbReference type="EMBL" id="CP036526">
    <property type="protein sequence ID" value="QDT10752.1"/>
    <property type="molecule type" value="Genomic_DNA"/>
</dbReference>
<reference evidence="2 3" key="1">
    <citation type="submission" date="2019-02" db="EMBL/GenBank/DDBJ databases">
        <title>Deep-cultivation of Planctomycetes and their phenomic and genomic characterization uncovers novel biology.</title>
        <authorList>
            <person name="Wiegand S."/>
            <person name="Jogler M."/>
            <person name="Boedeker C."/>
            <person name="Pinto D."/>
            <person name="Vollmers J."/>
            <person name="Rivas-Marin E."/>
            <person name="Kohn T."/>
            <person name="Peeters S.H."/>
            <person name="Heuer A."/>
            <person name="Rast P."/>
            <person name="Oberbeckmann S."/>
            <person name="Bunk B."/>
            <person name="Jeske O."/>
            <person name="Meyerdierks A."/>
            <person name="Storesund J.E."/>
            <person name="Kallscheuer N."/>
            <person name="Luecker S."/>
            <person name="Lage O.M."/>
            <person name="Pohl T."/>
            <person name="Merkel B.J."/>
            <person name="Hornburger P."/>
            <person name="Mueller R.-W."/>
            <person name="Bruemmer F."/>
            <person name="Labrenz M."/>
            <person name="Spormann A.M."/>
            <person name="Op den Camp H."/>
            <person name="Overmann J."/>
            <person name="Amann R."/>
            <person name="Jetten M.S.M."/>
            <person name="Mascher T."/>
            <person name="Medema M.H."/>
            <person name="Devos D.P."/>
            <person name="Kaster A.-K."/>
            <person name="Ovreas L."/>
            <person name="Rohde M."/>
            <person name="Galperin M.Y."/>
            <person name="Jogler C."/>
        </authorList>
    </citation>
    <scope>NUCLEOTIDE SEQUENCE [LARGE SCALE GENOMIC DNA]</scope>
    <source>
        <strain evidence="2 3">K23_9</strain>
    </source>
</reference>
<name>A0A517NUE9_9BACT</name>
<evidence type="ECO:0000313" key="2">
    <source>
        <dbReference type="EMBL" id="QDT10752.1"/>
    </source>
</evidence>
<dbReference type="OrthoDB" id="495362at2"/>
<sequence length="149" mass="17458">MSERESHLRQLSELLGDRDSADSKNSTRELARLAALLQDRESKKTRFRTREDMLKRLRQLRESYIAAQDFSEGDIVVWKDGMKNRSYPDYNEPVIVMEILGEPRVADHDSGTPYYHEELTVKLGWLDSDDELVCFHYDGNRFKKADDTE</sequence>
<evidence type="ECO:0000313" key="3">
    <source>
        <dbReference type="Proteomes" id="UP000319817"/>
    </source>
</evidence>
<dbReference type="RefSeq" id="WP_145418490.1">
    <property type="nucleotide sequence ID" value="NZ_CP036526.1"/>
</dbReference>
<accession>A0A517NUE9</accession>
<dbReference type="AlphaFoldDB" id="A0A517NUE9"/>
<dbReference type="Proteomes" id="UP000319817">
    <property type="component" value="Chromosome"/>
</dbReference>
<organism evidence="2 3">
    <name type="scientific">Stieleria marina</name>
    <dbReference type="NCBI Taxonomy" id="1930275"/>
    <lineage>
        <taxon>Bacteria</taxon>
        <taxon>Pseudomonadati</taxon>
        <taxon>Planctomycetota</taxon>
        <taxon>Planctomycetia</taxon>
        <taxon>Pirellulales</taxon>
        <taxon>Pirellulaceae</taxon>
        <taxon>Stieleria</taxon>
    </lineage>
</organism>
<feature type="region of interest" description="Disordered" evidence="1">
    <location>
        <begin position="1"/>
        <end position="26"/>
    </location>
</feature>
<keyword evidence="3" id="KW-1185">Reference proteome</keyword>
<gene>
    <name evidence="2" type="ORF">K239x_27100</name>
</gene>
<evidence type="ECO:0000256" key="1">
    <source>
        <dbReference type="SAM" id="MobiDB-lite"/>
    </source>
</evidence>